<feature type="region of interest" description="Disordered" evidence="1">
    <location>
        <begin position="230"/>
        <end position="271"/>
    </location>
</feature>
<reference evidence="3" key="1">
    <citation type="journal article" date="2017" name="Nat. Commun.">
        <title>The asparagus genome sheds light on the origin and evolution of a young Y chromosome.</title>
        <authorList>
            <person name="Harkess A."/>
            <person name="Zhou J."/>
            <person name="Xu C."/>
            <person name="Bowers J.E."/>
            <person name="Van der Hulst R."/>
            <person name="Ayyampalayam S."/>
            <person name="Mercati F."/>
            <person name="Riccardi P."/>
            <person name="McKain M.R."/>
            <person name="Kakrana A."/>
            <person name="Tang H."/>
            <person name="Ray J."/>
            <person name="Groenendijk J."/>
            <person name="Arikit S."/>
            <person name="Mathioni S.M."/>
            <person name="Nakano M."/>
            <person name="Shan H."/>
            <person name="Telgmann-Rauber A."/>
            <person name="Kanno A."/>
            <person name="Yue Z."/>
            <person name="Chen H."/>
            <person name="Li W."/>
            <person name="Chen Y."/>
            <person name="Xu X."/>
            <person name="Zhang Y."/>
            <person name="Luo S."/>
            <person name="Chen H."/>
            <person name="Gao J."/>
            <person name="Mao Z."/>
            <person name="Pires J.C."/>
            <person name="Luo M."/>
            <person name="Kudrna D."/>
            <person name="Wing R.A."/>
            <person name="Meyers B.C."/>
            <person name="Yi K."/>
            <person name="Kong H."/>
            <person name="Lavrijsen P."/>
            <person name="Sunseri F."/>
            <person name="Falavigna A."/>
            <person name="Ye Y."/>
            <person name="Leebens-Mack J.H."/>
            <person name="Chen G."/>
        </authorList>
    </citation>
    <scope>NUCLEOTIDE SEQUENCE [LARGE SCALE GENOMIC DNA]</scope>
    <source>
        <strain evidence="3">cv. DH0086</strain>
    </source>
</reference>
<protein>
    <recommendedName>
        <fullName evidence="4">Retrotransposon gag domain-containing protein</fullName>
    </recommendedName>
</protein>
<dbReference type="AlphaFoldDB" id="A0A1R3L5Y6"/>
<feature type="region of interest" description="Disordered" evidence="1">
    <location>
        <begin position="81"/>
        <end position="102"/>
    </location>
</feature>
<dbReference type="EMBL" id="KV863833">
    <property type="protein sequence ID" value="ONK55031.1"/>
    <property type="molecule type" value="Genomic_DNA"/>
</dbReference>
<organism evidence="2 3">
    <name type="scientific">Asparagus officinalis</name>
    <name type="common">Garden asparagus</name>
    <dbReference type="NCBI Taxonomy" id="4686"/>
    <lineage>
        <taxon>Eukaryota</taxon>
        <taxon>Viridiplantae</taxon>
        <taxon>Streptophyta</taxon>
        <taxon>Embryophyta</taxon>
        <taxon>Tracheophyta</taxon>
        <taxon>Spermatophyta</taxon>
        <taxon>Magnoliopsida</taxon>
        <taxon>Liliopsida</taxon>
        <taxon>Asparagales</taxon>
        <taxon>Asparagaceae</taxon>
        <taxon>Asparagoideae</taxon>
        <taxon>Asparagus</taxon>
    </lineage>
</organism>
<sequence>MKRWRRINVLRIFEIRRDIFRTDQADDSIAVYFTRIKSLWDELSSSLQSFLANIDTLQNIDRLTEFLHGLNETLYYSWTNSTHGTSSNRQQSLISPTSGGKDSARSLWIQVRESERGIGGFEESVGSGSASELEEEFGVGVGFGAGDSRAGVTSERGIGGFEESVGSGSAPELEEEFGVGVGFGAGDSRAGVTSERGIGGFEESVGSGSAPELEEEFGVGVGFGAGDSRAGVTSERGIGGFEESVGSGSDLGRGIHERELGFHDPERGRRV</sequence>
<gene>
    <name evidence="2" type="ORF">A4U43_UnF8340</name>
</gene>
<feature type="compositionally biased region" description="Basic and acidic residues" evidence="1">
    <location>
        <begin position="253"/>
        <end position="271"/>
    </location>
</feature>
<evidence type="ECO:0000313" key="2">
    <source>
        <dbReference type="EMBL" id="ONK55031.1"/>
    </source>
</evidence>
<evidence type="ECO:0008006" key="4">
    <source>
        <dbReference type="Google" id="ProtNLM"/>
    </source>
</evidence>
<keyword evidence="3" id="KW-1185">Reference proteome</keyword>
<accession>A0A1R3L5Y6</accession>
<evidence type="ECO:0000313" key="3">
    <source>
        <dbReference type="Proteomes" id="UP000243459"/>
    </source>
</evidence>
<dbReference type="Proteomes" id="UP000243459">
    <property type="component" value="Unassembled WGS sequence"/>
</dbReference>
<evidence type="ECO:0000256" key="1">
    <source>
        <dbReference type="SAM" id="MobiDB-lite"/>
    </source>
</evidence>
<proteinExistence type="predicted"/>
<name>A0A1R3L5Y6_ASPOF</name>
<feature type="compositionally biased region" description="Polar residues" evidence="1">
    <location>
        <begin position="81"/>
        <end position="100"/>
    </location>
</feature>
<dbReference type="Gramene" id="ONK55031">
    <property type="protein sequence ID" value="ONK55031"/>
    <property type="gene ID" value="A4U43_UnF8340"/>
</dbReference>